<gene>
    <name evidence="2" type="ORF">E1292_45095</name>
</gene>
<protein>
    <submittedName>
        <fullName evidence="2">Uncharacterized protein</fullName>
    </submittedName>
</protein>
<evidence type="ECO:0000313" key="2">
    <source>
        <dbReference type="EMBL" id="TDC88920.1"/>
    </source>
</evidence>
<dbReference type="Proteomes" id="UP000295258">
    <property type="component" value="Unassembled WGS sequence"/>
</dbReference>
<dbReference type="RefSeq" id="WP_132605942.1">
    <property type="nucleotide sequence ID" value="NZ_SMKO01000240.1"/>
</dbReference>
<accession>A0A4R4UCE0</accession>
<organism evidence="2 3">
    <name type="scientific">Nonomuraea deserti</name>
    <dbReference type="NCBI Taxonomy" id="1848322"/>
    <lineage>
        <taxon>Bacteria</taxon>
        <taxon>Bacillati</taxon>
        <taxon>Actinomycetota</taxon>
        <taxon>Actinomycetes</taxon>
        <taxon>Streptosporangiales</taxon>
        <taxon>Streptosporangiaceae</taxon>
        <taxon>Nonomuraea</taxon>
    </lineage>
</organism>
<reference evidence="2 3" key="1">
    <citation type="submission" date="2019-03" db="EMBL/GenBank/DDBJ databases">
        <title>Draft genome sequences of novel Actinobacteria.</title>
        <authorList>
            <person name="Sahin N."/>
            <person name="Ay H."/>
            <person name="Saygin H."/>
        </authorList>
    </citation>
    <scope>NUCLEOTIDE SEQUENCE [LARGE SCALE GENOMIC DNA]</scope>
    <source>
        <strain evidence="2 3">KC310</strain>
    </source>
</reference>
<evidence type="ECO:0000256" key="1">
    <source>
        <dbReference type="SAM" id="MobiDB-lite"/>
    </source>
</evidence>
<comment type="caution">
    <text evidence="2">The sequence shown here is derived from an EMBL/GenBank/DDBJ whole genome shotgun (WGS) entry which is preliminary data.</text>
</comment>
<dbReference type="AlphaFoldDB" id="A0A4R4UCE0"/>
<evidence type="ECO:0000313" key="3">
    <source>
        <dbReference type="Proteomes" id="UP000295258"/>
    </source>
</evidence>
<dbReference type="EMBL" id="SMKO01000240">
    <property type="protein sequence ID" value="TDC88920.1"/>
    <property type="molecule type" value="Genomic_DNA"/>
</dbReference>
<proteinExistence type="predicted"/>
<sequence length="140" mass="15202">MVVQGAEGADHVRQVLHAMACDVPARLPYDQGETALRGDAAEEITGHWARLGTRAAGMPTDRFGVPWVVAARPPPGRQPVKELGMRTRTLCRTGEQVGPYCPGTMMFGQAGNPARQPPGRHAPRAKPQTGRRARRGMMIR</sequence>
<keyword evidence="3" id="KW-1185">Reference proteome</keyword>
<feature type="compositionally biased region" description="Basic residues" evidence="1">
    <location>
        <begin position="121"/>
        <end position="140"/>
    </location>
</feature>
<name>A0A4R4UCE0_9ACTN</name>
<feature type="region of interest" description="Disordered" evidence="1">
    <location>
        <begin position="111"/>
        <end position="140"/>
    </location>
</feature>